<dbReference type="CDD" id="cd00143">
    <property type="entry name" value="PP2Cc"/>
    <property type="match status" value="1"/>
</dbReference>
<reference evidence="2 3" key="1">
    <citation type="submission" date="2019-02" db="EMBL/GenBank/DDBJ databases">
        <title>Novel genomic isolates of S. pyogenes and S. dysgalactiae subsp. equisimilis associated to necrotising fasciitis (NSTI).</title>
        <authorList>
            <person name="Barrantes I."/>
        </authorList>
    </citation>
    <scope>NUCLEOTIDE SEQUENCE [LARGE SCALE GENOMIC DNA]</scope>
    <source>
        <strain evidence="2 3">SPY2028</strain>
    </source>
</reference>
<dbReference type="Gene3D" id="3.60.40.10">
    <property type="entry name" value="PPM-type phosphatase domain"/>
    <property type="match status" value="1"/>
</dbReference>
<name>A0A5S4TA21_STRPY</name>
<sequence length="105" mass="11423">LVKAGQITEEEAASHPQKNIITQSIGQAAPVEPDLGIKVLEKGDYLVINSDGLTNMISNDEIVDILGRELSLDEKNQEMINLANLRGGLDNITIALVHNESEDME</sequence>
<dbReference type="Proteomes" id="UP000324058">
    <property type="component" value="Unassembled WGS sequence"/>
</dbReference>
<gene>
    <name evidence="2" type="ORF">E0F66_12080</name>
</gene>
<evidence type="ECO:0000259" key="1">
    <source>
        <dbReference type="PROSITE" id="PS51746"/>
    </source>
</evidence>
<dbReference type="PROSITE" id="PS51746">
    <property type="entry name" value="PPM_2"/>
    <property type="match status" value="1"/>
</dbReference>
<evidence type="ECO:0000313" key="3">
    <source>
        <dbReference type="Proteomes" id="UP000324058"/>
    </source>
</evidence>
<dbReference type="EMBL" id="SJLL01000425">
    <property type="protein sequence ID" value="TYK93326.1"/>
    <property type="molecule type" value="Genomic_DNA"/>
</dbReference>
<comment type="caution">
    <text evidence="2">The sequence shown here is derived from an EMBL/GenBank/DDBJ whole genome shotgun (WGS) entry which is preliminary data.</text>
</comment>
<proteinExistence type="predicted"/>
<feature type="domain" description="PPM-type phosphatase" evidence="1">
    <location>
        <begin position="1"/>
        <end position="99"/>
    </location>
</feature>
<accession>A0A5S4TA21</accession>
<evidence type="ECO:0000313" key="2">
    <source>
        <dbReference type="EMBL" id="TYK93326.1"/>
    </source>
</evidence>
<feature type="non-terminal residue" evidence="2">
    <location>
        <position position="1"/>
    </location>
</feature>
<dbReference type="InterPro" id="IPR036457">
    <property type="entry name" value="PPM-type-like_dom_sf"/>
</dbReference>
<organism evidence="2 3">
    <name type="scientific">Streptococcus pyogenes</name>
    <dbReference type="NCBI Taxonomy" id="1314"/>
    <lineage>
        <taxon>Bacteria</taxon>
        <taxon>Bacillati</taxon>
        <taxon>Bacillota</taxon>
        <taxon>Bacilli</taxon>
        <taxon>Lactobacillales</taxon>
        <taxon>Streptococcaceae</taxon>
        <taxon>Streptococcus</taxon>
    </lineage>
</organism>
<dbReference type="SUPFAM" id="SSF81606">
    <property type="entry name" value="PP2C-like"/>
    <property type="match status" value="1"/>
</dbReference>
<dbReference type="AlphaFoldDB" id="A0A5S4TA21"/>
<dbReference type="InterPro" id="IPR001932">
    <property type="entry name" value="PPM-type_phosphatase-like_dom"/>
</dbReference>
<protein>
    <submittedName>
        <fullName evidence="2">Serine/threonine-protein phosphatase</fullName>
    </submittedName>
</protein>
<dbReference type="OrthoDB" id="9801841at2"/>